<dbReference type="PANTHER" id="PTHR33309">
    <property type="entry name" value="KERATIN, ULTRA HIGH-SULFUR MATRIX PROTEIN-LIKE"/>
    <property type="match status" value="1"/>
</dbReference>
<accession>A0A2B4SFX9</accession>
<evidence type="ECO:0000256" key="1">
    <source>
        <dbReference type="SAM" id="Coils"/>
    </source>
</evidence>
<evidence type="ECO:0000256" key="2">
    <source>
        <dbReference type="SAM" id="MobiDB-lite"/>
    </source>
</evidence>
<gene>
    <name evidence="3" type="ORF">AWC38_SpisGene5660</name>
</gene>
<feature type="region of interest" description="Disordered" evidence="2">
    <location>
        <begin position="138"/>
        <end position="198"/>
    </location>
</feature>
<feature type="compositionally biased region" description="Basic and acidic residues" evidence="2">
    <location>
        <begin position="138"/>
        <end position="166"/>
    </location>
</feature>
<feature type="coiled-coil region" evidence="1">
    <location>
        <begin position="200"/>
        <end position="230"/>
    </location>
</feature>
<comment type="caution">
    <text evidence="3">The sequence shown here is derived from an EMBL/GenBank/DDBJ whole genome shotgun (WGS) entry which is preliminary data.</text>
</comment>
<dbReference type="EMBL" id="LSMT01000063">
    <property type="protein sequence ID" value="PFX29604.1"/>
    <property type="molecule type" value="Genomic_DNA"/>
</dbReference>
<dbReference type="OrthoDB" id="5983749at2759"/>
<feature type="compositionally biased region" description="Basic and acidic residues" evidence="2">
    <location>
        <begin position="173"/>
        <end position="184"/>
    </location>
</feature>
<dbReference type="PANTHER" id="PTHR33309:SF1">
    <property type="entry name" value="MYB_SANT-LIKE DNA-BINDING DOMAIN-CONTAINING PROTEIN"/>
    <property type="match status" value="1"/>
</dbReference>
<keyword evidence="1" id="KW-0175">Coiled coil</keyword>
<sequence length="259" mass="29789">MDNVAGTTSNQVPGPRREETMAAKIFDKRLALMRMLWSDEHCMLLCREILAVDPFTGTRKGSIQRGANWKAIAHNLMAIEKPKFTVDARAVREKYAYLAGKLQNKLKEEEKASGIATKMTEVEEALQEIFEIQDEAERALKDGSNRKKKNENADRAQAETMRKRAMESLGESLGKKGDDAENGNKKQKRRSNGSDTLMFLKEKSEMMHEMKKQEMELKKKEIELQDKKHDDFLRVMLAQQQQQDFQAMMLAMMNKLTQN</sequence>
<organism evidence="3 4">
    <name type="scientific">Stylophora pistillata</name>
    <name type="common">Smooth cauliflower coral</name>
    <dbReference type="NCBI Taxonomy" id="50429"/>
    <lineage>
        <taxon>Eukaryota</taxon>
        <taxon>Metazoa</taxon>
        <taxon>Cnidaria</taxon>
        <taxon>Anthozoa</taxon>
        <taxon>Hexacorallia</taxon>
        <taxon>Scleractinia</taxon>
        <taxon>Astrocoeniina</taxon>
        <taxon>Pocilloporidae</taxon>
        <taxon>Stylophora</taxon>
    </lineage>
</organism>
<evidence type="ECO:0000313" key="3">
    <source>
        <dbReference type="EMBL" id="PFX29604.1"/>
    </source>
</evidence>
<dbReference type="Proteomes" id="UP000225706">
    <property type="component" value="Unassembled WGS sequence"/>
</dbReference>
<keyword evidence="4" id="KW-1185">Reference proteome</keyword>
<proteinExistence type="predicted"/>
<name>A0A2B4SFX9_STYPI</name>
<reference evidence="4" key="1">
    <citation type="journal article" date="2017" name="bioRxiv">
        <title>Comparative analysis of the genomes of Stylophora pistillata and Acropora digitifera provides evidence for extensive differences between species of corals.</title>
        <authorList>
            <person name="Voolstra C.R."/>
            <person name="Li Y."/>
            <person name="Liew Y.J."/>
            <person name="Baumgarten S."/>
            <person name="Zoccola D."/>
            <person name="Flot J.-F."/>
            <person name="Tambutte S."/>
            <person name="Allemand D."/>
            <person name="Aranda M."/>
        </authorList>
    </citation>
    <scope>NUCLEOTIDE SEQUENCE [LARGE SCALE GENOMIC DNA]</scope>
</reference>
<evidence type="ECO:0000313" key="4">
    <source>
        <dbReference type="Proteomes" id="UP000225706"/>
    </source>
</evidence>
<dbReference type="AlphaFoldDB" id="A0A2B4SFX9"/>
<protein>
    <submittedName>
        <fullName evidence="3">Uncharacterized protein</fullName>
    </submittedName>
</protein>